<dbReference type="Pfam" id="PF07719">
    <property type="entry name" value="TPR_2"/>
    <property type="match status" value="1"/>
</dbReference>
<dbReference type="GO" id="GO:0005737">
    <property type="term" value="C:cytoplasm"/>
    <property type="evidence" value="ECO:0007669"/>
    <property type="project" value="TreeGrafter"/>
</dbReference>
<comment type="catalytic activity">
    <reaction evidence="1">
        <text>[protein]-peptidylproline (omega=180) = [protein]-peptidylproline (omega=0)</text>
        <dbReference type="Rhea" id="RHEA:16237"/>
        <dbReference type="Rhea" id="RHEA-COMP:10747"/>
        <dbReference type="Rhea" id="RHEA-COMP:10748"/>
        <dbReference type="ChEBI" id="CHEBI:83833"/>
        <dbReference type="ChEBI" id="CHEBI:83834"/>
        <dbReference type="EC" id="5.2.1.8"/>
    </reaction>
</comment>
<evidence type="ECO:0000256" key="2">
    <source>
        <dbReference type="ARBA" id="ARBA00010898"/>
    </source>
</evidence>
<dbReference type="InterPro" id="IPR020892">
    <property type="entry name" value="Cyclophilin-type_PPIase_CS"/>
</dbReference>
<dbReference type="EMBL" id="CALLCH030000004">
    <property type="protein sequence ID" value="CAI4212232.1"/>
    <property type="molecule type" value="Genomic_DNA"/>
</dbReference>
<comment type="similarity">
    <text evidence="2">Belongs to the cyclophilin-type PPIase family. PPIase D subfamily.</text>
</comment>
<proteinExistence type="inferred from homology"/>
<dbReference type="InterPro" id="IPR013105">
    <property type="entry name" value="TPR_2"/>
</dbReference>
<organism evidence="10 11">
    <name type="scientific">Parascedosporium putredinis</name>
    <dbReference type="NCBI Taxonomy" id="1442378"/>
    <lineage>
        <taxon>Eukaryota</taxon>
        <taxon>Fungi</taxon>
        <taxon>Dikarya</taxon>
        <taxon>Ascomycota</taxon>
        <taxon>Pezizomycotina</taxon>
        <taxon>Sordariomycetes</taxon>
        <taxon>Hypocreomycetidae</taxon>
        <taxon>Microascales</taxon>
        <taxon>Microascaceae</taxon>
        <taxon>Parascedosporium</taxon>
    </lineage>
</organism>
<dbReference type="FunFam" id="1.25.40.10:FF:000029">
    <property type="entry name" value="peptidyl-prolyl cis-trans isomerase D"/>
    <property type="match status" value="1"/>
</dbReference>
<dbReference type="PANTHER" id="PTHR11071">
    <property type="entry name" value="PEPTIDYL-PROLYL CIS-TRANS ISOMERASE"/>
    <property type="match status" value="1"/>
</dbReference>
<keyword evidence="4" id="KW-0677">Repeat</keyword>
<dbReference type="InterPro" id="IPR029000">
    <property type="entry name" value="Cyclophilin-like_dom_sf"/>
</dbReference>
<evidence type="ECO:0000256" key="3">
    <source>
        <dbReference type="ARBA" id="ARBA00013194"/>
    </source>
</evidence>
<dbReference type="GO" id="GO:0051082">
    <property type="term" value="F:unfolded protein binding"/>
    <property type="evidence" value="ECO:0007669"/>
    <property type="project" value="UniProtKB-ARBA"/>
</dbReference>
<dbReference type="SMART" id="SM00028">
    <property type="entry name" value="TPR"/>
    <property type="match status" value="2"/>
</dbReference>
<dbReference type="OrthoDB" id="193499at2759"/>
<keyword evidence="5 8" id="KW-0802">TPR repeat</keyword>
<dbReference type="AlphaFoldDB" id="A0A9P1M788"/>
<gene>
    <name evidence="10" type="ORF">PPNO1_LOCUS1998</name>
</gene>
<dbReference type="Pfam" id="PF00160">
    <property type="entry name" value="Pro_isomerase"/>
    <property type="match status" value="2"/>
</dbReference>
<dbReference type="InterPro" id="IPR019734">
    <property type="entry name" value="TPR_rpt"/>
</dbReference>
<dbReference type="InterPro" id="IPR011990">
    <property type="entry name" value="TPR-like_helical_dom_sf"/>
</dbReference>
<feature type="repeat" description="TPR" evidence="8">
    <location>
        <begin position="283"/>
        <end position="316"/>
    </location>
</feature>
<evidence type="ECO:0000259" key="9">
    <source>
        <dbReference type="PROSITE" id="PS50072"/>
    </source>
</evidence>
<sequence>MAGPYVFFDITIGGRPSGRIAMRLYTDVTPKTAENFRALCTGEEGNGKLGKPLHYKGSIFHRIIKNFMIQGGDFTEELAQAANPSMARSTNGSQFFITTVPTPHLDGKHVVFGEVLKGKSLVRKIENIPTTPGDNPEKPVVIADCGELSEAEYAALDEAGPADAYGDQYQDYPDDLAEAPSASEVAKIAADCKNFGTAALKAGDLQAAIDKYEKGLRYLNEDPDLSKESDSFKQDLDKLRFTLNNNTAFVHLKLASWSDVVSSASSALAMKDPYGVVTAADRTKALYRRGVAHLNLRDDDSALEDLSEAYKLSPKDAGVIKEYTALKKKHDEKNKKLSAAYKKFFTD</sequence>
<evidence type="ECO:0000256" key="5">
    <source>
        <dbReference type="ARBA" id="ARBA00022803"/>
    </source>
</evidence>
<dbReference type="GO" id="GO:0042026">
    <property type="term" value="P:protein refolding"/>
    <property type="evidence" value="ECO:0007669"/>
    <property type="project" value="UniProtKB-ARBA"/>
</dbReference>
<evidence type="ECO:0000256" key="7">
    <source>
        <dbReference type="ARBA" id="ARBA00023235"/>
    </source>
</evidence>
<feature type="domain" description="PPIase cyclophilin-type" evidence="9">
    <location>
        <begin position="7"/>
        <end position="147"/>
    </location>
</feature>
<reference evidence="10" key="1">
    <citation type="submission" date="2022-11" db="EMBL/GenBank/DDBJ databases">
        <authorList>
            <person name="Scott C."/>
            <person name="Bruce N."/>
        </authorList>
    </citation>
    <scope>NUCLEOTIDE SEQUENCE</scope>
</reference>
<comment type="caution">
    <text evidence="10">The sequence shown here is derived from an EMBL/GenBank/DDBJ whole genome shotgun (WGS) entry which is preliminary data.</text>
</comment>
<dbReference type="Gene3D" id="1.25.40.10">
    <property type="entry name" value="Tetratricopeptide repeat domain"/>
    <property type="match status" value="1"/>
</dbReference>
<accession>A0A9P1M788</accession>
<evidence type="ECO:0000313" key="10">
    <source>
        <dbReference type="EMBL" id="CAI4212232.1"/>
    </source>
</evidence>
<dbReference type="SUPFAM" id="SSF48452">
    <property type="entry name" value="TPR-like"/>
    <property type="match status" value="1"/>
</dbReference>
<dbReference type="GO" id="GO:0003755">
    <property type="term" value="F:peptidyl-prolyl cis-trans isomerase activity"/>
    <property type="evidence" value="ECO:0007669"/>
    <property type="project" value="UniProtKB-KW"/>
</dbReference>
<dbReference type="GO" id="GO:0016018">
    <property type="term" value="F:cyclosporin A binding"/>
    <property type="evidence" value="ECO:0007669"/>
    <property type="project" value="TreeGrafter"/>
</dbReference>
<keyword evidence="7" id="KW-0413">Isomerase</keyword>
<dbReference type="PANTHER" id="PTHR11071:SF561">
    <property type="entry name" value="PEPTIDYL-PROLYL CIS-TRANS ISOMERASE D-RELATED"/>
    <property type="match status" value="1"/>
</dbReference>
<dbReference type="EC" id="5.2.1.8" evidence="3"/>
<protein>
    <recommendedName>
        <fullName evidence="3">peptidylprolyl isomerase</fullName>
        <ecNumber evidence="3">5.2.1.8</ecNumber>
    </recommendedName>
</protein>
<dbReference type="Gene3D" id="2.40.100.10">
    <property type="entry name" value="Cyclophilin-like"/>
    <property type="match status" value="2"/>
</dbReference>
<dbReference type="SUPFAM" id="SSF50891">
    <property type="entry name" value="Cyclophilin-like"/>
    <property type="match status" value="1"/>
</dbReference>
<dbReference type="PRINTS" id="PR00153">
    <property type="entry name" value="CSAPPISMRASE"/>
</dbReference>
<keyword evidence="11" id="KW-1185">Reference proteome</keyword>
<dbReference type="Proteomes" id="UP000838763">
    <property type="component" value="Unassembled WGS sequence"/>
</dbReference>
<keyword evidence="6" id="KW-0697">Rotamase</keyword>
<evidence type="ECO:0000256" key="8">
    <source>
        <dbReference type="PROSITE-ProRule" id="PRU00339"/>
    </source>
</evidence>
<dbReference type="PROSITE" id="PS00170">
    <property type="entry name" value="CSA_PPIASE_1"/>
    <property type="match status" value="1"/>
</dbReference>
<evidence type="ECO:0000256" key="1">
    <source>
        <dbReference type="ARBA" id="ARBA00000971"/>
    </source>
</evidence>
<evidence type="ECO:0000256" key="6">
    <source>
        <dbReference type="ARBA" id="ARBA00023110"/>
    </source>
</evidence>
<dbReference type="InterPro" id="IPR002130">
    <property type="entry name" value="Cyclophilin-type_PPIase_dom"/>
</dbReference>
<evidence type="ECO:0000256" key="4">
    <source>
        <dbReference type="ARBA" id="ARBA00022737"/>
    </source>
</evidence>
<dbReference type="PROSITE" id="PS50005">
    <property type="entry name" value="TPR"/>
    <property type="match status" value="1"/>
</dbReference>
<dbReference type="PROSITE" id="PS50072">
    <property type="entry name" value="CSA_PPIASE_2"/>
    <property type="match status" value="1"/>
</dbReference>
<name>A0A9P1M788_9PEZI</name>
<evidence type="ECO:0000313" key="11">
    <source>
        <dbReference type="Proteomes" id="UP000838763"/>
    </source>
</evidence>